<comment type="caution">
    <text evidence="2">The sequence shown here is derived from an EMBL/GenBank/DDBJ whole genome shotgun (WGS) entry which is preliminary data.</text>
</comment>
<evidence type="ECO:0000313" key="3">
    <source>
        <dbReference type="Proteomes" id="UP000004509"/>
    </source>
</evidence>
<dbReference type="OrthoDB" id="9794671at2"/>
<evidence type="ECO:0008006" key="4">
    <source>
        <dbReference type="Google" id="ProtNLM"/>
    </source>
</evidence>
<dbReference type="Proteomes" id="UP000004509">
    <property type="component" value="Unassembled WGS sequence"/>
</dbReference>
<reference evidence="2 3" key="1">
    <citation type="submission" date="2009-07" db="EMBL/GenBank/DDBJ databases">
        <authorList>
            <person name="Madupu R."/>
            <person name="Sebastian Y."/>
            <person name="Durkin A.S."/>
            <person name="Torralba M."/>
            <person name="Methe B."/>
            <person name="Sutton G.G."/>
            <person name="Strausberg R.L."/>
            <person name="Nelson K.E."/>
        </authorList>
    </citation>
    <scope>NUCLEOTIDE SEQUENCE [LARGE SCALE GENOMIC DNA]</scope>
    <source>
        <strain evidence="2 3">ATCC 35580</strain>
    </source>
</reference>
<dbReference type="STRING" id="596324.TREVI0001_0678"/>
<gene>
    <name evidence="2" type="ORF">TREVI0001_0678</name>
</gene>
<dbReference type="eggNOG" id="ENOG5031CWG">
    <property type="taxonomic scope" value="Bacteria"/>
</dbReference>
<protein>
    <recommendedName>
        <fullName evidence="4">Lipoprotein</fullName>
    </recommendedName>
</protein>
<keyword evidence="1" id="KW-0732">Signal</keyword>
<organism evidence="2 3">
    <name type="scientific">Treponema vincentii ATCC 35580</name>
    <dbReference type="NCBI Taxonomy" id="596324"/>
    <lineage>
        <taxon>Bacteria</taxon>
        <taxon>Pseudomonadati</taxon>
        <taxon>Spirochaetota</taxon>
        <taxon>Spirochaetia</taxon>
        <taxon>Spirochaetales</taxon>
        <taxon>Treponemataceae</taxon>
        <taxon>Treponema</taxon>
    </lineage>
</organism>
<dbReference type="EMBL" id="ACYH01000011">
    <property type="protein sequence ID" value="EEV21477.1"/>
    <property type="molecule type" value="Genomic_DNA"/>
</dbReference>
<dbReference type="RefSeq" id="WP_006187818.1">
    <property type="nucleotide sequence ID" value="NZ_ACYH01000011.1"/>
</dbReference>
<dbReference type="PROSITE" id="PS51257">
    <property type="entry name" value="PROKAR_LIPOPROTEIN"/>
    <property type="match status" value="1"/>
</dbReference>
<evidence type="ECO:0000313" key="2">
    <source>
        <dbReference type="EMBL" id="EEV21477.1"/>
    </source>
</evidence>
<feature type="signal peptide" evidence="1">
    <location>
        <begin position="1"/>
        <end position="24"/>
    </location>
</feature>
<proteinExistence type="predicted"/>
<dbReference type="AlphaFoldDB" id="C8PMR0"/>
<name>C8PMR0_9SPIR</name>
<accession>C8PMR0</accession>
<feature type="chain" id="PRO_5002990868" description="Lipoprotein" evidence="1">
    <location>
        <begin position="25"/>
        <end position="713"/>
    </location>
</feature>
<evidence type="ECO:0000256" key="1">
    <source>
        <dbReference type="SAM" id="SignalP"/>
    </source>
</evidence>
<sequence>MRKHRLFSLGVLAAFFAASIFITACGGLNDPQKPQNPANQDNTKPAAQQMVAADVFPKAPDGTTYSGYKITWTDAQGKEQTKTVTVDDIKNGFVLTGGVKEGTKPKVTPLVKNADGTETEKPDATQEVNPSSSTDWKLYIKAGIDELSREKPDYDAALAWFKDAYGAEKNNTTKAYYAVVQLASISVKQETVDFMQNKMGFATYPKKLNALVNLDWFKDETRSQTRTENGTISISVSTFSKSSSFAYKRVKGHIADTPDATKVSIPVNGNLARFEMGTVGPLAGKWSELGYNALLKKIIDTPLKDRKRWYSRDDSPDSGKYLIVDAFDDGGTYLVGHSDVDKMQGFDGTQGYFLEDWNNSITYDYQYEEVSTWHVQYPELKPAADWYKELNPLLQIPAYIIEHSDSAKVDQLIDELYGILFGKEFTNASTVLNSLDATKSVTINKQLIKRLGMSGEDRIFPEDTDVELQKEQLLGIIGGLTVTKGAVELLQSYSFNTDLNILKWNWEKEDEILKNLGSYNRQQDPFNNGFLKGRNPQKIVNAKDDIVKGADLLLAAYKSLTDSETLPAKAKEELVKNIAFIQAMVKEIRDAVAEGRKANILIGENNPLAKPPVYPELLPGEPHPTPVYLTKFEIDMGKVFTYEYFKLTNLFEMDGSKPKIYDANGSVPYMNLTLKRFMDDFVTVKFNNNSEIFVDFGIPLNNDAGQRIINFYK</sequence>